<feature type="transmembrane region" description="Helical" evidence="1">
    <location>
        <begin position="149"/>
        <end position="169"/>
    </location>
</feature>
<dbReference type="RefSeq" id="WP_306411370.1">
    <property type="nucleotide sequence ID" value="NZ_JANFPI010000003.1"/>
</dbReference>
<evidence type="ECO:0000256" key="1">
    <source>
        <dbReference type="SAM" id="Phobius"/>
    </source>
</evidence>
<feature type="transmembrane region" description="Helical" evidence="1">
    <location>
        <begin position="65"/>
        <end position="83"/>
    </location>
</feature>
<keyword evidence="1" id="KW-1133">Transmembrane helix</keyword>
<feature type="transmembrane region" description="Helical" evidence="1">
    <location>
        <begin position="118"/>
        <end position="137"/>
    </location>
</feature>
<feature type="transmembrane region" description="Helical" evidence="1">
    <location>
        <begin position="206"/>
        <end position="229"/>
    </location>
</feature>
<keyword evidence="1" id="KW-0812">Transmembrane</keyword>
<feature type="transmembrane region" description="Helical" evidence="1">
    <location>
        <begin position="34"/>
        <end position="53"/>
    </location>
</feature>
<protein>
    <submittedName>
        <fullName evidence="2">Uncharacterized protein</fullName>
    </submittedName>
</protein>
<feature type="transmembrane region" description="Helical" evidence="1">
    <location>
        <begin position="175"/>
        <end position="194"/>
    </location>
</feature>
<name>A0AAE3N030_9HYPH</name>
<feature type="transmembrane region" description="Helical" evidence="1">
    <location>
        <begin position="265"/>
        <end position="289"/>
    </location>
</feature>
<feature type="transmembrane region" description="Helical" evidence="1">
    <location>
        <begin position="90"/>
        <end position="106"/>
    </location>
</feature>
<feature type="transmembrane region" description="Helical" evidence="1">
    <location>
        <begin position="235"/>
        <end position="253"/>
    </location>
</feature>
<sequence length="290" mass="29259">MLQTMILTIAVIPLALGVVAALVANAAGSRKAAAIAFLIPLFASAILIGIDGWPAFPPVRAAHKVPYVLAIGAVVFAVAALSVRKAHAGLTALAAAIAIALPAWWLGRNILANNSQKATVVAVLFVIAVVGVAWQALRRNTSAEMAQAQVLPQALFATSVAGAIVAILGGYMGMAMFNGALAALAGGFLLVTYIRYLRGDENAFRLPGGGALAFAWVAFAGVLVTAISAPKASSAALVATALTPALTPLAALYGPRMAHAPRALLPLITGLIAAVPALAGILIASLHFAG</sequence>
<reference evidence="2" key="1">
    <citation type="submission" date="2022-07" db="EMBL/GenBank/DDBJ databases">
        <title>Ectorhizobium quercum gen.nov., sp. nov.</title>
        <authorList>
            <person name="Ma T."/>
            <person name="Li Y."/>
        </authorList>
    </citation>
    <scope>NUCLEOTIDE SEQUENCE</scope>
    <source>
        <strain evidence="2">BDR2-2</strain>
    </source>
</reference>
<keyword evidence="1" id="KW-0472">Membrane</keyword>
<gene>
    <name evidence="2" type="ORF">NOF55_10755</name>
</gene>
<organism evidence="2 3">
    <name type="scientific">Ectorhizobium quercum</name>
    <dbReference type="NCBI Taxonomy" id="2965071"/>
    <lineage>
        <taxon>Bacteria</taxon>
        <taxon>Pseudomonadati</taxon>
        <taxon>Pseudomonadota</taxon>
        <taxon>Alphaproteobacteria</taxon>
        <taxon>Hyphomicrobiales</taxon>
        <taxon>Rhizobiaceae</taxon>
        <taxon>Ectorhizobium</taxon>
    </lineage>
</organism>
<evidence type="ECO:0000313" key="2">
    <source>
        <dbReference type="EMBL" id="MCX8997586.1"/>
    </source>
</evidence>
<keyword evidence="3" id="KW-1185">Reference proteome</keyword>
<dbReference type="Proteomes" id="UP001208771">
    <property type="component" value="Unassembled WGS sequence"/>
</dbReference>
<accession>A0AAE3N030</accession>
<dbReference type="EMBL" id="JANFPI010000003">
    <property type="protein sequence ID" value="MCX8997586.1"/>
    <property type="molecule type" value="Genomic_DNA"/>
</dbReference>
<feature type="transmembrane region" description="Helical" evidence="1">
    <location>
        <begin position="6"/>
        <end position="27"/>
    </location>
</feature>
<dbReference type="AlphaFoldDB" id="A0AAE3N030"/>
<proteinExistence type="predicted"/>
<evidence type="ECO:0000313" key="3">
    <source>
        <dbReference type="Proteomes" id="UP001208771"/>
    </source>
</evidence>
<comment type="caution">
    <text evidence="2">The sequence shown here is derived from an EMBL/GenBank/DDBJ whole genome shotgun (WGS) entry which is preliminary data.</text>
</comment>